<gene>
    <name evidence="2" type="ORF">BARRO_30114</name>
    <name evidence="3" type="ORF">O99_01122</name>
</gene>
<feature type="chain" id="PRO_5015090264" evidence="1">
    <location>
        <begin position="28"/>
        <end position="155"/>
    </location>
</feature>
<dbReference type="EMBL" id="FN645457">
    <property type="protein sequence ID" value="CBI77533.1"/>
    <property type="molecule type" value="Genomic_DNA"/>
</dbReference>
<accession>E6YKZ5</accession>
<proteinExistence type="predicted"/>
<dbReference type="OrthoDB" id="7847400at2"/>
<dbReference type="HOGENOM" id="CLU_122346_1_0_5"/>
<evidence type="ECO:0000313" key="4">
    <source>
        <dbReference type="Proteomes" id="UP000027336"/>
    </source>
</evidence>
<evidence type="ECO:0000256" key="1">
    <source>
        <dbReference type="SAM" id="SignalP"/>
    </source>
</evidence>
<evidence type="ECO:0000313" key="3">
    <source>
        <dbReference type="EMBL" id="KEC54241.1"/>
    </source>
</evidence>
<reference evidence="3 4" key="2">
    <citation type="submission" date="2012-04" db="EMBL/GenBank/DDBJ databases">
        <title>The Genome Sequence of Bartonella rochalimae BMGH.</title>
        <authorList>
            <consortium name="The Broad Institute Genome Sequencing Platform"/>
            <consortium name="The Broad Institute Genome Sequencing Center for Infectious Disease"/>
            <person name="Feldgarden M."/>
            <person name="Kirby J."/>
            <person name="Kosoy M."/>
            <person name="Birtles R."/>
            <person name="Probert W.S."/>
            <person name="Chiaraviglio L."/>
            <person name="Walker B."/>
            <person name="Young S.K."/>
            <person name="Zeng Q."/>
            <person name="Gargeya S."/>
            <person name="Fitzgerald M."/>
            <person name="Haas B."/>
            <person name="Abouelleil A."/>
            <person name="Alvarado L."/>
            <person name="Arachchi H.M."/>
            <person name="Berlin A.M."/>
            <person name="Chapman S.B."/>
            <person name="Goldberg J."/>
            <person name="Griggs A."/>
            <person name="Gujja S."/>
            <person name="Hansen M."/>
            <person name="Howarth C."/>
            <person name="Imamovic A."/>
            <person name="Larimer J."/>
            <person name="McCowen C."/>
            <person name="Montmayeur A."/>
            <person name="Murphy C."/>
            <person name="Neiman D."/>
            <person name="Pearson M."/>
            <person name="Priest M."/>
            <person name="Roberts A."/>
            <person name="Saif S."/>
            <person name="Shea T."/>
            <person name="Sisk P."/>
            <person name="Sykes S."/>
            <person name="Wortman J."/>
            <person name="Nusbaum C."/>
            <person name="Birren B."/>
        </authorList>
    </citation>
    <scope>NUCLEOTIDE SEQUENCE [LARGE SCALE GENOMIC DNA]</scope>
    <source>
        <strain evidence="3 4">ATCC BAA-1498</strain>
    </source>
</reference>
<keyword evidence="1" id="KW-0732">Signal</keyword>
<feature type="signal peptide" evidence="1">
    <location>
        <begin position="1"/>
        <end position="27"/>
    </location>
</feature>
<dbReference type="eggNOG" id="ENOG5032TD2">
    <property type="taxonomic scope" value="Bacteria"/>
</dbReference>
<protein>
    <submittedName>
        <fullName evidence="2">Uncharacterized protein</fullName>
    </submittedName>
</protein>
<organism evidence="2">
    <name type="scientific">Bartonella rochalimae ATCC BAA-1498</name>
    <dbReference type="NCBI Taxonomy" id="685782"/>
    <lineage>
        <taxon>Bacteria</taxon>
        <taxon>Pseudomonadati</taxon>
        <taxon>Pseudomonadota</taxon>
        <taxon>Alphaproteobacteria</taxon>
        <taxon>Hyphomicrobiales</taxon>
        <taxon>Bartonellaceae</taxon>
        <taxon>Bartonella</taxon>
    </lineage>
</organism>
<dbReference type="PATRIC" id="fig|685782.3.peg.1171"/>
<sequence>MIRMIAMGLWVCLVALGALVLSLRVNAVDPNTSEKSAPVAVEIGSNNTEVMSVPILVDGDVQGYIIAQFAYVVDKTAEKEISIPVGVLINDTIFQYFWGSYSDVRAIEKVKFEMIKERIIDDVNKRFSKAVLKDLLVKQFNYLSVDQIRGMKNKR</sequence>
<name>E6YKZ5_9HYPH</name>
<keyword evidence="4" id="KW-1185">Reference proteome</keyword>
<reference evidence="2" key="1">
    <citation type="journal article" date="2011" name="PLoS Genet.">
        <title>Parallel evolution of a type IV secretion system in radiating lineages of the host-restricted bacterial pathogen Bartonella.</title>
        <authorList>
            <person name="Engel P."/>
            <person name="Salzburger W."/>
            <person name="Liesch M."/>
            <person name="Chang C.C."/>
            <person name="Maruyama S."/>
            <person name="Lanz C."/>
            <person name="Calteau A."/>
            <person name="Lajus A."/>
            <person name="Medigue C."/>
            <person name="Schuster S.C."/>
            <person name="Dehio C."/>
        </authorList>
    </citation>
    <scope>NUCLEOTIDE SEQUENCE</scope>
    <source>
        <strain evidence="2">ATCC BAA-1498</strain>
    </source>
</reference>
<evidence type="ECO:0000313" key="2">
    <source>
        <dbReference type="EMBL" id="CBI77533.1"/>
    </source>
</evidence>
<dbReference type="AlphaFoldDB" id="E6YKZ5"/>
<dbReference type="Proteomes" id="UP000027336">
    <property type="component" value="Unassembled WGS sequence"/>
</dbReference>
<dbReference type="RefSeq" id="WP_035007120.1">
    <property type="nucleotide sequence ID" value="NZ_KL407338.1"/>
</dbReference>
<dbReference type="EMBL" id="AHPK01000018">
    <property type="protein sequence ID" value="KEC54241.1"/>
    <property type="molecule type" value="Genomic_DNA"/>
</dbReference>